<accession>A0A7H0GVF1</accession>
<name>A0A7H0GVF1_9BACT</name>
<dbReference type="PANTHER" id="PTHR37842:SF2">
    <property type="entry name" value="GYLCOSYL HYDROLASE 115 C-TERMINAL DOMAIN-CONTAINING PROTEIN"/>
    <property type="match status" value="1"/>
</dbReference>
<dbReference type="PANTHER" id="PTHR37842">
    <property type="match status" value="1"/>
</dbReference>
<dbReference type="Gene3D" id="3.20.20.520">
    <property type="entry name" value="Glycosyl hydrolase family 115"/>
    <property type="match status" value="1"/>
</dbReference>
<feature type="signal peptide" evidence="3">
    <location>
        <begin position="1"/>
        <end position="22"/>
    </location>
</feature>
<dbReference type="InterPro" id="IPR042301">
    <property type="entry name" value="GH115_sf"/>
</dbReference>
<dbReference type="Gene3D" id="3.30.379.10">
    <property type="entry name" value="Chitobiase/beta-hexosaminidase domain 2-like"/>
    <property type="match status" value="1"/>
</dbReference>
<dbReference type="Gene3D" id="1.20.58.2150">
    <property type="match status" value="1"/>
</dbReference>
<evidence type="ECO:0000313" key="5">
    <source>
        <dbReference type="EMBL" id="QNP52267.1"/>
    </source>
</evidence>
<evidence type="ECO:0000313" key="6">
    <source>
        <dbReference type="Proteomes" id="UP000516093"/>
    </source>
</evidence>
<dbReference type="AlphaFoldDB" id="A0A7H0GVF1"/>
<dbReference type="GO" id="GO:0005975">
    <property type="term" value="P:carbohydrate metabolic process"/>
    <property type="evidence" value="ECO:0007669"/>
    <property type="project" value="UniProtKB-ARBA"/>
</dbReference>
<dbReference type="RefSeq" id="WP_187732526.1">
    <property type="nucleotide sequence ID" value="NZ_CP060784.1"/>
</dbReference>
<dbReference type="Gene3D" id="2.60.120.1620">
    <property type="match status" value="1"/>
</dbReference>
<protein>
    <submittedName>
        <fullName evidence="5">Glycosyl hydrolase 115 family protein</fullName>
    </submittedName>
</protein>
<dbReference type="InterPro" id="IPR029018">
    <property type="entry name" value="Hex-like_dom2"/>
</dbReference>
<keyword evidence="6" id="KW-1185">Reference proteome</keyword>
<evidence type="ECO:0000256" key="1">
    <source>
        <dbReference type="ARBA" id="ARBA00022801"/>
    </source>
</evidence>
<dbReference type="EMBL" id="CP060784">
    <property type="protein sequence ID" value="QNP52267.1"/>
    <property type="molecule type" value="Genomic_DNA"/>
</dbReference>
<feature type="domain" description="Gylcosyl hydrolase 115 C-terminal" evidence="4">
    <location>
        <begin position="811"/>
        <end position="979"/>
    </location>
</feature>
<keyword evidence="3" id="KW-0732">Signal</keyword>
<dbReference type="GO" id="GO:0016787">
    <property type="term" value="F:hydrolase activity"/>
    <property type="evidence" value="ECO:0007669"/>
    <property type="project" value="UniProtKB-KW"/>
</dbReference>
<dbReference type="Proteomes" id="UP000516093">
    <property type="component" value="Chromosome"/>
</dbReference>
<evidence type="ECO:0000256" key="3">
    <source>
        <dbReference type="SAM" id="SignalP"/>
    </source>
</evidence>
<dbReference type="Pfam" id="PF15979">
    <property type="entry name" value="Glyco_hydro_115"/>
    <property type="match status" value="1"/>
</dbReference>
<dbReference type="KEGG" id="hqi:H9L05_00070"/>
<sequence>MRKCFSWLICWLLLLPSPLTLAQSAPAGPLTLAGSYSTEVFALVHKQQAAPFYLDEQDAEVVRVAADALARDIASITGTTPALRGANQPLGGFSVLIGTLGKSKLIDQLAAGGQIQTTSLRGKWESFSITVVDKPLGQAGKALVIAGSDRRGTAFGVFELSRRLGVSPWYWWADVTPRQQPNLYLTAGSLLASSPTVKYRGIFLNDEDWGLQPWAAQNMDPDIKDIGPNTYAHIFELLLRLKANLIWPAMHPSTRAFFAYPDNPRMADRYAILVGTSHAEPMLRNNVDEWKEQMMGPFDYFRNKPAVYRYWEQRAQQAGPLEAIYSLGMRGVHDSGMEGAKTPKQAAQMLLSVIADQREILRRRVAPDVRTVPQVFTAYKEVLDIYDEGLKLPDDVTLVWPDDNYGYISRLSNAGEQARGGGSGVYYHASYWGRPHDYLWLSSTHPALIREEMMKAYALRTDRLWVLNVGDIKPLEYNIQLFLDMAYDARPFQQSTHVPAHLQAWAGDIFGDKFGPEIQAILWEYYNLAFERRPEFMGWSQTEPTTPTKPTAYNHFAYGDEAQRRLDQYAALVQRVQQLRPQMEPARADAFFELVYYPVVGAALMNQKFLYQDKCRLYATQNRASSTDYALWAQEAYASIERETEYYNNQLAGGKWRGMMSMKPRNLPVFQAPAVPPLALDTTQIWGVAPEEFAPHDSAQTITVAPSLKLPTFYPWGPASYFLDVFLSRRRSVAWKAKSTVKWLTLSAQKGTLTSAGGQKQQRLQVRIDWSKVPKRGPATGFLTFSGAGKIFRVAVRAAVAESKIAADYQGFIETNGYVSMRATHYSRKIDNAQRRWTLVEGLGHAGQSLQAYPLQAEALVDTANLRTQAPTVEYDFYTFSRAAPTITVSTLPTHPITRGSSMRYGVAVDHGPIKIVDFKTVGRSEEWKQNVLSNRAQRQVKSDSLSPGRHTLTIYLIDPGVVFDHLTIDLGGLQPAYSLIPETWKTVAPVSTPRKASAQQPSSSHSSPEQALGAKARFRSCSQLATAPLASP</sequence>
<organism evidence="5 6">
    <name type="scientific">Hymenobacter qilianensis</name>
    <dbReference type="NCBI Taxonomy" id="1385715"/>
    <lineage>
        <taxon>Bacteria</taxon>
        <taxon>Pseudomonadati</taxon>
        <taxon>Bacteroidota</taxon>
        <taxon>Cytophagia</taxon>
        <taxon>Cytophagales</taxon>
        <taxon>Hymenobacteraceae</taxon>
        <taxon>Hymenobacter</taxon>
    </lineage>
</organism>
<proteinExistence type="predicted"/>
<feature type="compositionally biased region" description="Low complexity" evidence="2">
    <location>
        <begin position="997"/>
        <end position="1009"/>
    </location>
</feature>
<dbReference type="InterPro" id="IPR041437">
    <property type="entry name" value="GH115_C"/>
</dbReference>
<reference evidence="5 6" key="1">
    <citation type="submission" date="2020-08" db="EMBL/GenBank/DDBJ databases">
        <title>Genome sequence of Hymenobacter qilianensis JCM 19763T.</title>
        <authorList>
            <person name="Hyun D.-W."/>
            <person name="Bae J.-W."/>
        </authorList>
    </citation>
    <scope>NUCLEOTIDE SEQUENCE [LARGE SCALE GENOMIC DNA]</scope>
    <source>
        <strain evidence="5 6">JCM 19763</strain>
    </source>
</reference>
<evidence type="ECO:0000259" key="4">
    <source>
        <dbReference type="Pfam" id="PF17829"/>
    </source>
</evidence>
<keyword evidence="1 5" id="KW-0378">Hydrolase</keyword>
<dbReference type="SUPFAM" id="SSF55545">
    <property type="entry name" value="beta-N-acetylhexosaminidase-like domain"/>
    <property type="match status" value="1"/>
</dbReference>
<feature type="region of interest" description="Disordered" evidence="2">
    <location>
        <begin position="992"/>
        <end position="1016"/>
    </location>
</feature>
<dbReference type="Pfam" id="PF17829">
    <property type="entry name" value="GH115_C"/>
    <property type="match status" value="1"/>
</dbReference>
<gene>
    <name evidence="5" type="ORF">H9L05_00070</name>
</gene>
<feature type="chain" id="PRO_5028931942" evidence="3">
    <location>
        <begin position="23"/>
        <end position="1033"/>
    </location>
</feature>
<evidence type="ECO:0000256" key="2">
    <source>
        <dbReference type="SAM" id="MobiDB-lite"/>
    </source>
</evidence>
<dbReference type="InterPro" id="IPR031924">
    <property type="entry name" value="GH115"/>
</dbReference>